<keyword evidence="3" id="KW-0614">Plasmid</keyword>
<feature type="transmembrane region" description="Helical" evidence="1">
    <location>
        <begin position="151"/>
        <end position="170"/>
    </location>
</feature>
<dbReference type="KEGG" id="lit:FPZ52_16390"/>
<dbReference type="InterPro" id="IPR000620">
    <property type="entry name" value="EamA_dom"/>
</dbReference>
<name>A0A5B8J028_9RHOB</name>
<feature type="transmembrane region" description="Helical" evidence="1">
    <location>
        <begin position="98"/>
        <end position="116"/>
    </location>
</feature>
<organism evidence="3 4">
    <name type="scientific">Qingshengfaniella alkalisoli</name>
    <dbReference type="NCBI Taxonomy" id="2599296"/>
    <lineage>
        <taxon>Bacteria</taxon>
        <taxon>Pseudomonadati</taxon>
        <taxon>Pseudomonadota</taxon>
        <taxon>Alphaproteobacteria</taxon>
        <taxon>Rhodobacterales</taxon>
        <taxon>Paracoccaceae</taxon>
        <taxon>Qingshengfaniella</taxon>
    </lineage>
</organism>
<gene>
    <name evidence="3" type="ORF">FPZ52_16390</name>
</gene>
<evidence type="ECO:0000256" key="1">
    <source>
        <dbReference type="SAM" id="Phobius"/>
    </source>
</evidence>
<reference evidence="3 4" key="1">
    <citation type="submission" date="2019-07" db="EMBL/GenBank/DDBJ databases">
        <title>Litoreibacter alkalisoli sp. nov., isolated from saline-alkaline soil.</title>
        <authorList>
            <person name="Wang S."/>
            <person name="Xu L."/>
            <person name="Xing Y.-T."/>
            <person name="Sun J.-Q."/>
        </authorList>
    </citation>
    <scope>NUCLEOTIDE SEQUENCE [LARGE SCALE GENOMIC DNA]</scope>
    <source>
        <strain evidence="3 4">LN3S51</strain>
        <plasmid evidence="3 4">unnamed3</plasmid>
    </source>
</reference>
<dbReference type="Proteomes" id="UP000318483">
    <property type="component" value="Plasmid unnamed3"/>
</dbReference>
<dbReference type="PANTHER" id="PTHR22911:SF135">
    <property type="entry name" value="BLR4310 PROTEIN"/>
    <property type="match status" value="1"/>
</dbReference>
<protein>
    <submittedName>
        <fullName evidence="3">DMT family transporter</fullName>
    </submittedName>
</protein>
<keyword evidence="1" id="KW-0472">Membrane</keyword>
<dbReference type="GO" id="GO:0016020">
    <property type="term" value="C:membrane"/>
    <property type="evidence" value="ECO:0007669"/>
    <property type="project" value="InterPro"/>
</dbReference>
<sequence>MTEVARSNARGAAYSLAAFAVYSTHDVVVKLLGGSFAPFQIIFFSVMFGFPIVMFMLIRDPSSGTLRPAHPWWMALRVVSAMITGICVFFAFSTLPMAQTYAILFAAPLLITLLAIPILGEQVGWRRGLAVLMGLVGVLVVLQPGATELRLGHLAALIGAISSALASVIVRKIGNDERSAVLIVYPMIANFIVMGAILPFVYVPVEINHLGGFAAMALLGFCGALMQIWAYRTGSAVVVAPMQYSQIIWASIFGALIFSEIPDWNTAMGASIIIASGIYIVLREDSKAGTSKTPVLQTRSRVFTAGIIPRISSIQRLRKTRS</sequence>
<geneLocation type="plasmid" evidence="3 4">
    <name>unnamed3</name>
</geneLocation>
<proteinExistence type="predicted"/>
<keyword evidence="1" id="KW-0812">Transmembrane</keyword>
<evidence type="ECO:0000313" key="4">
    <source>
        <dbReference type="Proteomes" id="UP000318483"/>
    </source>
</evidence>
<feature type="transmembrane region" description="Helical" evidence="1">
    <location>
        <begin position="128"/>
        <end position="145"/>
    </location>
</feature>
<dbReference type="RefSeq" id="WP_146366680.1">
    <property type="nucleotide sequence ID" value="NZ_CP042264.1"/>
</dbReference>
<feature type="transmembrane region" description="Helical" evidence="1">
    <location>
        <begin position="209"/>
        <end position="229"/>
    </location>
</feature>
<feature type="transmembrane region" description="Helical" evidence="1">
    <location>
        <begin position="39"/>
        <end position="58"/>
    </location>
</feature>
<keyword evidence="4" id="KW-1185">Reference proteome</keyword>
<keyword evidence="1" id="KW-1133">Transmembrane helix</keyword>
<feature type="domain" description="EamA" evidence="2">
    <location>
        <begin position="151"/>
        <end position="280"/>
    </location>
</feature>
<feature type="domain" description="EamA" evidence="2">
    <location>
        <begin position="11"/>
        <end position="142"/>
    </location>
</feature>
<feature type="transmembrane region" description="Helical" evidence="1">
    <location>
        <begin position="264"/>
        <end position="282"/>
    </location>
</feature>
<dbReference type="OrthoDB" id="7818056at2"/>
<accession>A0A5B8J028</accession>
<dbReference type="SUPFAM" id="SSF103481">
    <property type="entry name" value="Multidrug resistance efflux transporter EmrE"/>
    <property type="match status" value="2"/>
</dbReference>
<dbReference type="AlphaFoldDB" id="A0A5B8J028"/>
<dbReference type="EMBL" id="CP042264">
    <property type="protein sequence ID" value="QDY71264.1"/>
    <property type="molecule type" value="Genomic_DNA"/>
</dbReference>
<evidence type="ECO:0000313" key="3">
    <source>
        <dbReference type="EMBL" id="QDY71264.1"/>
    </source>
</evidence>
<feature type="transmembrane region" description="Helical" evidence="1">
    <location>
        <begin position="182"/>
        <end position="203"/>
    </location>
</feature>
<dbReference type="Pfam" id="PF00892">
    <property type="entry name" value="EamA"/>
    <property type="match status" value="2"/>
</dbReference>
<feature type="transmembrane region" description="Helical" evidence="1">
    <location>
        <begin position="70"/>
        <end position="92"/>
    </location>
</feature>
<dbReference type="Gene3D" id="1.10.3730.20">
    <property type="match status" value="1"/>
</dbReference>
<dbReference type="InterPro" id="IPR037185">
    <property type="entry name" value="EmrE-like"/>
</dbReference>
<evidence type="ECO:0000259" key="2">
    <source>
        <dbReference type="Pfam" id="PF00892"/>
    </source>
</evidence>
<dbReference type="PANTHER" id="PTHR22911">
    <property type="entry name" value="ACYL-MALONYL CONDENSING ENZYME-RELATED"/>
    <property type="match status" value="1"/>
</dbReference>